<keyword evidence="7" id="KW-1185">Reference proteome</keyword>
<dbReference type="InterPro" id="IPR036397">
    <property type="entry name" value="RNaseH_sf"/>
</dbReference>
<name>A0A4C1U084_EUMVA</name>
<evidence type="ECO:0000256" key="2">
    <source>
        <dbReference type="ARBA" id="ARBA00023125"/>
    </source>
</evidence>
<dbReference type="InterPro" id="IPR007889">
    <property type="entry name" value="HTH_Psq"/>
</dbReference>
<dbReference type="GO" id="GO:0003677">
    <property type="term" value="F:DNA binding"/>
    <property type="evidence" value="ECO:0007669"/>
    <property type="project" value="UniProtKB-KW"/>
</dbReference>
<evidence type="ECO:0000313" key="7">
    <source>
        <dbReference type="Proteomes" id="UP000299102"/>
    </source>
</evidence>
<dbReference type="Proteomes" id="UP000299102">
    <property type="component" value="Unassembled WGS sequence"/>
</dbReference>
<dbReference type="GO" id="GO:0005634">
    <property type="term" value="C:nucleus"/>
    <property type="evidence" value="ECO:0007669"/>
    <property type="project" value="UniProtKB-SubCell"/>
</dbReference>
<dbReference type="Gene3D" id="3.30.420.10">
    <property type="entry name" value="Ribonuclease H-like superfamily/Ribonuclease H"/>
    <property type="match status" value="1"/>
</dbReference>
<evidence type="ECO:0000256" key="1">
    <source>
        <dbReference type="ARBA" id="ARBA00004123"/>
    </source>
</evidence>
<dbReference type="AlphaFoldDB" id="A0A4C1U084"/>
<dbReference type="OrthoDB" id="125347at2759"/>
<dbReference type="PANTHER" id="PTHR19303">
    <property type="entry name" value="TRANSPOSON"/>
    <property type="match status" value="1"/>
</dbReference>
<dbReference type="PANTHER" id="PTHR19303:SF73">
    <property type="entry name" value="PROTEIN PDC2"/>
    <property type="match status" value="1"/>
</dbReference>
<dbReference type="InterPro" id="IPR004875">
    <property type="entry name" value="DDE_SF_endonuclease_dom"/>
</dbReference>
<dbReference type="Gene3D" id="1.10.10.60">
    <property type="entry name" value="Homeodomain-like"/>
    <property type="match status" value="2"/>
</dbReference>
<evidence type="ECO:0000256" key="4">
    <source>
        <dbReference type="SAM" id="MobiDB-lite"/>
    </source>
</evidence>
<dbReference type="InterPro" id="IPR009057">
    <property type="entry name" value="Homeodomain-like_sf"/>
</dbReference>
<dbReference type="EMBL" id="BGZK01000110">
    <property type="protein sequence ID" value="GBP19647.1"/>
    <property type="molecule type" value="Genomic_DNA"/>
</dbReference>
<comment type="subcellular location">
    <subcellularLocation>
        <location evidence="1">Nucleus</location>
    </subcellularLocation>
</comment>
<dbReference type="Pfam" id="PF03184">
    <property type="entry name" value="DDE_1"/>
    <property type="match status" value="1"/>
</dbReference>
<dbReference type="SMART" id="SM00674">
    <property type="entry name" value="CENPB"/>
    <property type="match status" value="1"/>
</dbReference>
<evidence type="ECO:0000259" key="5">
    <source>
        <dbReference type="PROSITE" id="PS51253"/>
    </source>
</evidence>
<dbReference type="SUPFAM" id="SSF46689">
    <property type="entry name" value="Homeodomain-like"/>
    <property type="match status" value="2"/>
</dbReference>
<comment type="caution">
    <text evidence="6">The sequence shown here is derived from an EMBL/GenBank/DDBJ whole genome shotgun (WGS) entry which is preliminary data.</text>
</comment>
<feature type="region of interest" description="Disordered" evidence="4">
    <location>
        <begin position="463"/>
        <end position="484"/>
    </location>
</feature>
<dbReference type="Pfam" id="PF03221">
    <property type="entry name" value="HTH_Tnp_Tc5"/>
    <property type="match status" value="1"/>
</dbReference>
<dbReference type="InterPro" id="IPR006600">
    <property type="entry name" value="HTH_CenpB_DNA-bd_dom"/>
</dbReference>
<organism evidence="6 7">
    <name type="scientific">Eumeta variegata</name>
    <name type="common">Bagworm moth</name>
    <name type="synonym">Eumeta japonica</name>
    <dbReference type="NCBI Taxonomy" id="151549"/>
    <lineage>
        <taxon>Eukaryota</taxon>
        <taxon>Metazoa</taxon>
        <taxon>Ecdysozoa</taxon>
        <taxon>Arthropoda</taxon>
        <taxon>Hexapoda</taxon>
        <taxon>Insecta</taxon>
        <taxon>Pterygota</taxon>
        <taxon>Neoptera</taxon>
        <taxon>Endopterygota</taxon>
        <taxon>Lepidoptera</taxon>
        <taxon>Glossata</taxon>
        <taxon>Ditrysia</taxon>
        <taxon>Tineoidea</taxon>
        <taxon>Psychidae</taxon>
        <taxon>Oiketicinae</taxon>
        <taxon>Eumeta</taxon>
    </lineage>
</organism>
<sequence>MAPRRTFTVKEKVDIISRFKNGENYVDLCNQFGVSHSTISTMWKNHTTILESFESKSLKIKKNHNPTHQDIENALLVWFKAQRIQNVPISGPLLQEKANHFARQLGKTNFECLGSWIYRFRQHHDIVVGKVCGESASVSQNDCDNWLRTVLPKLTEGYTDSQIWNADEIGLFFKLTPDRTLKFKGEKCAGGKLSKDRITVPVASNMAGEKRKLLVIGKAKKPRCFKNVKTLPVDYEANKKAWMTSETFEKVLRKWDSQLRGNKKKIILFIDNCPAHPQIQNFTNIKLAFLPPNTTSVIQPIDQGIIKTLKSHYRKLLVEKMVNDIEKSTTPFAVNLLDAIKMITTAWVRVTPDTIKKCFSHAGFGKFSTFNTTDEDSDDELNNLPLARLSSAQATVTDWETYVNIDNQVITTDNLTDNEIIESVLQTQEKEDEEEEEDCNLCFIQIGIVSDIKIESEIGSSIESQNWNQERDSDQKQDQYQNQN</sequence>
<proteinExistence type="predicted"/>
<evidence type="ECO:0000313" key="6">
    <source>
        <dbReference type="EMBL" id="GBP19647.1"/>
    </source>
</evidence>
<evidence type="ECO:0000256" key="3">
    <source>
        <dbReference type="ARBA" id="ARBA00023242"/>
    </source>
</evidence>
<accession>A0A4C1U084</accession>
<dbReference type="STRING" id="151549.A0A4C1U084"/>
<feature type="domain" description="HTH CENPB-type" evidence="5">
    <location>
        <begin position="59"/>
        <end position="130"/>
    </location>
</feature>
<keyword evidence="3" id="KW-0539">Nucleus</keyword>
<protein>
    <submittedName>
        <fullName evidence="6">Tigger transposable element-derived protein 4</fullName>
    </submittedName>
</protein>
<dbReference type="InterPro" id="IPR050863">
    <property type="entry name" value="CenT-Element_Derived"/>
</dbReference>
<keyword evidence="2" id="KW-0238">DNA-binding</keyword>
<dbReference type="PROSITE" id="PS51253">
    <property type="entry name" value="HTH_CENPB"/>
    <property type="match status" value="1"/>
</dbReference>
<dbReference type="Pfam" id="PF04218">
    <property type="entry name" value="CENP-B_N"/>
    <property type="match status" value="1"/>
</dbReference>
<reference evidence="6 7" key="1">
    <citation type="journal article" date="2019" name="Commun. Biol.">
        <title>The bagworm genome reveals a unique fibroin gene that provides high tensile strength.</title>
        <authorList>
            <person name="Kono N."/>
            <person name="Nakamura H."/>
            <person name="Ohtoshi R."/>
            <person name="Tomita M."/>
            <person name="Numata K."/>
            <person name="Arakawa K."/>
        </authorList>
    </citation>
    <scope>NUCLEOTIDE SEQUENCE [LARGE SCALE GENOMIC DNA]</scope>
</reference>
<gene>
    <name evidence="6" type="primary">Tigd4</name>
    <name evidence="6" type="ORF">EVAR_75619_1</name>
</gene>